<gene>
    <name evidence="9" type="ORF">M9189_09725</name>
</gene>
<evidence type="ECO:0000256" key="2">
    <source>
        <dbReference type="ARBA" id="ARBA00001913"/>
    </source>
</evidence>
<evidence type="ECO:0000313" key="10">
    <source>
        <dbReference type="Proteomes" id="UP001056426"/>
    </source>
</evidence>
<dbReference type="InterPro" id="IPR004199">
    <property type="entry name" value="B-gal_small/dom_5"/>
</dbReference>
<reference evidence="9" key="2">
    <citation type="submission" date="2022-06" db="EMBL/GenBank/DDBJ databases">
        <title>Xiashengella guii gen. nov. sp. nov., a bacterium isolated form anaerobic digestion tank.</title>
        <authorList>
            <person name="Huang H."/>
        </authorList>
    </citation>
    <scope>NUCLEOTIDE SEQUENCE</scope>
    <source>
        <strain evidence="9">Ai-910</strain>
    </source>
</reference>
<dbReference type="InterPro" id="IPR013783">
    <property type="entry name" value="Ig-like_fold"/>
</dbReference>
<proteinExistence type="predicted"/>
<dbReference type="SUPFAM" id="SSF49303">
    <property type="entry name" value="beta-Galactosidase/glucuronidase domain"/>
    <property type="match status" value="1"/>
</dbReference>
<keyword evidence="5" id="KW-0378">Hydrolase</keyword>
<dbReference type="Proteomes" id="UP001056426">
    <property type="component" value="Chromosome"/>
</dbReference>
<dbReference type="EC" id="3.2.1.23" evidence="4"/>
<dbReference type="InterPro" id="IPR011013">
    <property type="entry name" value="Gal_mutarotase_sf_dom"/>
</dbReference>
<dbReference type="PANTHER" id="PTHR46323">
    <property type="entry name" value="BETA-GALACTOSIDASE"/>
    <property type="match status" value="1"/>
</dbReference>
<dbReference type="Pfam" id="PF02929">
    <property type="entry name" value="Bgal_small_N"/>
    <property type="match status" value="1"/>
</dbReference>
<evidence type="ECO:0000256" key="4">
    <source>
        <dbReference type="ARBA" id="ARBA00012756"/>
    </source>
</evidence>
<keyword evidence="6" id="KW-0106">Calcium</keyword>
<comment type="subunit">
    <text evidence="3">Monomer.</text>
</comment>
<evidence type="ECO:0000259" key="8">
    <source>
        <dbReference type="SMART" id="SM01038"/>
    </source>
</evidence>
<dbReference type="GO" id="GO:0009341">
    <property type="term" value="C:beta-galactosidase complex"/>
    <property type="evidence" value="ECO:0007669"/>
    <property type="project" value="InterPro"/>
</dbReference>
<dbReference type="InterPro" id="IPR014718">
    <property type="entry name" value="GH-type_carb-bd"/>
</dbReference>
<name>A0A9J6ZML9_9BACT</name>
<feature type="domain" description="Beta galactosidase small chain/" evidence="8">
    <location>
        <begin position="179"/>
        <end position="448"/>
    </location>
</feature>
<evidence type="ECO:0000256" key="5">
    <source>
        <dbReference type="ARBA" id="ARBA00022801"/>
    </source>
</evidence>
<dbReference type="InterPro" id="IPR036156">
    <property type="entry name" value="Beta-gal/glucu_dom_sf"/>
</dbReference>
<dbReference type="SUPFAM" id="SSF74650">
    <property type="entry name" value="Galactose mutarotase-like"/>
    <property type="match status" value="1"/>
</dbReference>
<organism evidence="9 10">
    <name type="scientific">Xiashengella succiniciproducens</name>
    <dbReference type="NCBI Taxonomy" id="2949635"/>
    <lineage>
        <taxon>Bacteria</taxon>
        <taxon>Pseudomonadati</taxon>
        <taxon>Bacteroidota</taxon>
        <taxon>Bacteroidia</taxon>
        <taxon>Marinilabiliales</taxon>
        <taxon>Marinilabiliaceae</taxon>
        <taxon>Xiashengella</taxon>
    </lineage>
</organism>
<dbReference type="InterPro" id="IPR050347">
    <property type="entry name" value="Bact_Beta-galactosidase"/>
</dbReference>
<comment type="cofactor">
    <cofactor evidence="2">
        <name>Ca(2+)</name>
        <dbReference type="ChEBI" id="CHEBI:29108"/>
    </cofactor>
</comment>
<dbReference type="GO" id="GO:0005990">
    <property type="term" value="P:lactose catabolic process"/>
    <property type="evidence" value="ECO:0007669"/>
    <property type="project" value="TreeGrafter"/>
</dbReference>
<protein>
    <recommendedName>
        <fullName evidence="4">beta-galactosidase</fullName>
        <ecNumber evidence="4">3.2.1.23</ecNumber>
    </recommendedName>
</protein>
<evidence type="ECO:0000256" key="7">
    <source>
        <dbReference type="ARBA" id="ARBA00023295"/>
    </source>
</evidence>
<evidence type="ECO:0000256" key="1">
    <source>
        <dbReference type="ARBA" id="ARBA00001412"/>
    </source>
</evidence>
<evidence type="ECO:0000313" key="9">
    <source>
        <dbReference type="EMBL" id="URW79130.1"/>
    </source>
</evidence>
<evidence type="ECO:0000256" key="6">
    <source>
        <dbReference type="ARBA" id="ARBA00022837"/>
    </source>
</evidence>
<evidence type="ECO:0000256" key="3">
    <source>
        <dbReference type="ARBA" id="ARBA00011245"/>
    </source>
</evidence>
<dbReference type="AlphaFoldDB" id="A0A9J6ZML9"/>
<dbReference type="InterPro" id="IPR032312">
    <property type="entry name" value="LacZ_4"/>
</dbReference>
<dbReference type="Gene3D" id="2.60.40.10">
    <property type="entry name" value="Immunoglobulins"/>
    <property type="match status" value="1"/>
</dbReference>
<reference evidence="9" key="1">
    <citation type="submission" date="2022-05" db="EMBL/GenBank/DDBJ databases">
        <authorList>
            <person name="Sun X."/>
        </authorList>
    </citation>
    <scope>NUCLEOTIDE SEQUENCE</scope>
    <source>
        <strain evidence="9">Ai-910</strain>
    </source>
</reference>
<dbReference type="Gene3D" id="3.20.20.80">
    <property type="entry name" value="Glycosidases"/>
    <property type="match status" value="1"/>
</dbReference>
<dbReference type="PANTHER" id="PTHR46323:SF2">
    <property type="entry name" value="BETA-GALACTOSIDASE"/>
    <property type="match status" value="1"/>
</dbReference>
<keyword evidence="7" id="KW-0326">Glycosidase</keyword>
<dbReference type="SMART" id="SM01038">
    <property type="entry name" value="Bgal_small_N"/>
    <property type="match status" value="1"/>
</dbReference>
<dbReference type="Pfam" id="PF16353">
    <property type="entry name" value="LacZ_4"/>
    <property type="match status" value="1"/>
</dbReference>
<dbReference type="InterPro" id="IPR017853">
    <property type="entry name" value="GH"/>
</dbReference>
<accession>A0A9J6ZML9</accession>
<dbReference type="Gene3D" id="2.70.98.10">
    <property type="match status" value="1"/>
</dbReference>
<sequence>MVEAADMVKDKPLSNIALGEDEYWAYGGSFGDQPNNGYTCINGLFRADRVPNPHFYQVARTYQNIEFTLVGNNKIKLRNKHFFTSLDEFDYSYEWMEGGVIINKGKASLADDILTIETTVAERKELILTIYAHIKQEQPWAEKGFVVAWEQFVVSPGEKNTLSTDAGKPSISLTGNEIRIEAAGSDYVFDAKTGALISWKSNGKEILSGALEPYFWKPANVNQLQNNYNNRLGAWRDAAKQRILKEYRTYQDEGIQSIEFKYDLPVGALYILTYSIDGTGRLKINAHYSPYKTDIPLMPKFGFRAQLSPSYDTFAWYGRGPHENYPDRKSGYMIGRYKLPIDSIMVDYAKPQDNANRCDVRSLSITGKDIPLIKIQGIDLFNFRAWTYLEEDLEKADYPFQLPDRDYINLNIDSEIHGVGGNDGWGARTMDQYTVDGNKERSFEFIIEAI</sequence>
<keyword evidence="10" id="KW-1185">Reference proteome</keyword>
<dbReference type="GO" id="GO:0004565">
    <property type="term" value="F:beta-galactosidase activity"/>
    <property type="evidence" value="ECO:0007669"/>
    <property type="project" value="UniProtKB-EC"/>
</dbReference>
<dbReference type="InterPro" id="IPR006103">
    <property type="entry name" value="Glyco_hydro_2_cat"/>
</dbReference>
<dbReference type="KEGG" id="alkq:M9189_09725"/>
<dbReference type="RefSeq" id="WP_250722767.1">
    <property type="nucleotide sequence ID" value="NZ_CP098400.1"/>
</dbReference>
<dbReference type="SUPFAM" id="SSF51445">
    <property type="entry name" value="(Trans)glycosidases"/>
    <property type="match status" value="1"/>
</dbReference>
<comment type="catalytic activity">
    <reaction evidence="1">
        <text>Hydrolysis of terminal non-reducing beta-D-galactose residues in beta-D-galactosides.</text>
        <dbReference type="EC" id="3.2.1.23"/>
    </reaction>
</comment>
<dbReference type="EMBL" id="CP098400">
    <property type="protein sequence ID" value="URW79130.1"/>
    <property type="molecule type" value="Genomic_DNA"/>
</dbReference>
<dbReference type="Pfam" id="PF02836">
    <property type="entry name" value="Glyco_hydro_2_C"/>
    <property type="match status" value="1"/>
</dbReference>
<dbReference type="GO" id="GO:0030246">
    <property type="term" value="F:carbohydrate binding"/>
    <property type="evidence" value="ECO:0007669"/>
    <property type="project" value="InterPro"/>
</dbReference>